<gene>
    <name evidence="6" type="ORF">D3P09_20785</name>
</gene>
<dbReference type="InterPro" id="IPR000551">
    <property type="entry name" value="MerR-type_HTH_dom"/>
</dbReference>
<evidence type="ECO:0000256" key="4">
    <source>
        <dbReference type="ARBA" id="ARBA00023163"/>
    </source>
</evidence>
<dbReference type="PRINTS" id="PR00040">
    <property type="entry name" value="HTHMERR"/>
</dbReference>
<dbReference type="AlphaFoldDB" id="A0A3A6PXB1"/>
<dbReference type="CDD" id="cd02440">
    <property type="entry name" value="AdoMet_MTases"/>
    <property type="match status" value="1"/>
</dbReference>
<dbReference type="InterPro" id="IPR009061">
    <property type="entry name" value="DNA-bd_dom_put_sf"/>
</dbReference>
<dbReference type="OrthoDB" id="465705at2"/>
<dbReference type="SUPFAM" id="SSF53335">
    <property type="entry name" value="S-adenosyl-L-methionine-dependent methyltransferases"/>
    <property type="match status" value="1"/>
</dbReference>
<keyword evidence="3" id="KW-0238">DNA-binding</keyword>
<keyword evidence="1" id="KW-0678">Repressor</keyword>
<dbReference type="Gene3D" id="3.40.50.150">
    <property type="entry name" value="Vaccinia Virus protein VP39"/>
    <property type="match status" value="1"/>
</dbReference>
<dbReference type="Proteomes" id="UP000267798">
    <property type="component" value="Unassembled WGS sequence"/>
</dbReference>
<dbReference type="InterPro" id="IPR029063">
    <property type="entry name" value="SAM-dependent_MTases_sf"/>
</dbReference>
<comment type="caution">
    <text evidence="6">The sequence shown here is derived from an EMBL/GenBank/DDBJ whole genome shotgun (WGS) entry which is preliminary data.</text>
</comment>
<dbReference type="Gene3D" id="1.10.1660.10">
    <property type="match status" value="1"/>
</dbReference>
<dbReference type="Pfam" id="PF13411">
    <property type="entry name" value="MerR_1"/>
    <property type="match status" value="1"/>
</dbReference>
<dbReference type="GO" id="GO:0008757">
    <property type="term" value="F:S-adenosylmethionine-dependent methyltransferase activity"/>
    <property type="evidence" value="ECO:0007669"/>
    <property type="project" value="InterPro"/>
</dbReference>
<proteinExistence type="predicted"/>
<dbReference type="GO" id="GO:0003677">
    <property type="term" value="F:DNA binding"/>
    <property type="evidence" value="ECO:0007669"/>
    <property type="project" value="UniProtKB-KW"/>
</dbReference>
<dbReference type="EMBL" id="QXQB01000004">
    <property type="protein sequence ID" value="RJX38484.1"/>
    <property type="molecule type" value="Genomic_DNA"/>
</dbReference>
<dbReference type="RefSeq" id="WP_120113291.1">
    <property type="nucleotide sequence ID" value="NZ_QXQB01000004.1"/>
</dbReference>
<evidence type="ECO:0000313" key="6">
    <source>
        <dbReference type="EMBL" id="RJX38484.1"/>
    </source>
</evidence>
<protein>
    <submittedName>
        <fullName evidence="6">MerR family transcriptional regulator</fullName>
    </submittedName>
</protein>
<dbReference type="PROSITE" id="PS50937">
    <property type="entry name" value="HTH_MERR_2"/>
    <property type="match status" value="1"/>
</dbReference>
<dbReference type="InterPro" id="IPR013216">
    <property type="entry name" value="Methyltransf_11"/>
</dbReference>
<dbReference type="CDD" id="cd00592">
    <property type="entry name" value="HTH_MerR-like"/>
    <property type="match status" value="1"/>
</dbReference>
<dbReference type="GO" id="GO:0003700">
    <property type="term" value="F:DNA-binding transcription factor activity"/>
    <property type="evidence" value="ECO:0007669"/>
    <property type="project" value="InterPro"/>
</dbReference>
<organism evidence="6 7">
    <name type="scientific">Paenibacillus pinisoli</name>
    <dbReference type="NCBI Taxonomy" id="1276110"/>
    <lineage>
        <taxon>Bacteria</taxon>
        <taxon>Bacillati</taxon>
        <taxon>Bacillota</taxon>
        <taxon>Bacilli</taxon>
        <taxon>Bacillales</taxon>
        <taxon>Paenibacillaceae</taxon>
        <taxon>Paenibacillus</taxon>
    </lineage>
</organism>
<dbReference type="PANTHER" id="PTHR30204:SF69">
    <property type="entry name" value="MERR-FAMILY TRANSCRIPTIONAL REGULATOR"/>
    <property type="match status" value="1"/>
</dbReference>
<dbReference type="PANTHER" id="PTHR30204">
    <property type="entry name" value="REDOX-CYCLING DRUG-SENSING TRANSCRIPTIONAL ACTIVATOR SOXR"/>
    <property type="match status" value="1"/>
</dbReference>
<evidence type="ECO:0000313" key="7">
    <source>
        <dbReference type="Proteomes" id="UP000267798"/>
    </source>
</evidence>
<name>A0A3A6PXB1_9BACL</name>
<feature type="domain" description="HTH merR-type" evidence="5">
    <location>
        <begin position="1"/>
        <end position="69"/>
    </location>
</feature>
<dbReference type="InterPro" id="IPR047057">
    <property type="entry name" value="MerR_fam"/>
</dbReference>
<evidence type="ECO:0000256" key="1">
    <source>
        <dbReference type="ARBA" id="ARBA00022491"/>
    </source>
</evidence>
<dbReference type="Pfam" id="PF08241">
    <property type="entry name" value="Methyltransf_11"/>
    <property type="match status" value="1"/>
</dbReference>
<dbReference type="SMART" id="SM00422">
    <property type="entry name" value="HTH_MERR"/>
    <property type="match status" value="1"/>
</dbReference>
<dbReference type="SUPFAM" id="SSF46955">
    <property type="entry name" value="Putative DNA-binding domain"/>
    <property type="match status" value="1"/>
</dbReference>
<sequence length="349" mass="39066">MMVHEAARIVGVTPRTLRFYEEKGLVAPRKIYENGYRSYSDEDITRLRWIISLRELGMSVAQIAETIPLIAEPDQLIRKVDQTRARLHEELTAALDALRAFDETIAGWQREGAPVLEDAEQAAARIRHNRMLRTSWSDEWNYDLLARQYGYEAPIMALSGIMQPQQYERAIRRTLEWIDPAPHECGLETGAGSGNLTSLLCAAGAHMTIVEQSVEMISLLRGRLPHVDARQGNLLSLPLTQTFEFVACSFALQHLVGSGQLLALGEMDRTLKPGGRMIITGLMVHDLQNAEACAPSPFLEQQTSEAIRLAGLVPSMLSALVHWLEQRSYSVVTEQLDKHISILYAAKPK</sequence>
<evidence type="ECO:0000256" key="3">
    <source>
        <dbReference type="ARBA" id="ARBA00023125"/>
    </source>
</evidence>
<reference evidence="6 7" key="1">
    <citation type="submission" date="2018-09" db="EMBL/GenBank/DDBJ databases">
        <title>Paenibacillus aracenensis nov. sp. isolated from a cave in southern Spain.</title>
        <authorList>
            <person name="Jurado V."/>
            <person name="Gutierrez-Patricio S."/>
            <person name="Gonzalez-Pimentel J.L."/>
            <person name="Miller A.Z."/>
            <person name="Laiz L."/>
            <person name="Saiz-Jimenez C."/>
        </authorList>
    </citation>
    <scope>NUCLEOTIDE SEQUENCE [LARGE SCALE GENOMIC DNA]</scope>
    <source>
        <strain evidence="6 7">JCM 19203</strain>
    </source>
</reference>
<evidence type="ECO:0000256" key="2">
    <source>
        <dbReference type="ARBA" id="ARBA00023015"/>
    </source>
</evidence>
<keyword evidence="4" id="KW-0804">Transcription</keyword>
<evidence type="ECO:0000259" key="5">
    <source>
        <dbReference type="PROSITE" id="PS50937"/>
    </source>
</evidence>
<keyword evidence="7" id="KW-1185">Reference proteome</keyword>
<keyword evidence="2" id="KW-0805">Transcription regulation</keyword>
<accession>A0A3A6PXB1</accession>